<dbReference type="InterPro" id="IPR009057">
    <property type="entry name" value="Homeodomain-like_sf"/>
</dbReference>
<dbReference type="SUPFAM" id="SSF46689">
    <property type="entry name" value="Homeodomain-like"/>
    <property type="match status" value="1"/>
</dbReference>
<name>A0ABS3LF95_9ENTE</name>
<evidence type="ECO:0000313" key="5">
    <source>
        <dbReference type="Proteomes" id="UP000664601"/>
    </source>
</evidence>
<keyword evidence="5" id="KW-1185">Reference proteome</keyword>
<comment type="caution">
    <text evidence="4">The sequence shown here is derived from an EMBL/GenBank/DDBJ whole genome shotgun (WGS) entry which is preliminary data.</text>
</comment>
<evidence type="ECO:0000256" key="2">
    <source>
        <dbReference type="PROSITE-ProRule" id="PRU00335"/>
    </source>
</evidence>
<evidence type="ECO:0000259" key="3">
    <source>
        <dbReference type="PROSITE" id="PS50977"/>
    </source>
</evidence>
<dbReference type="InterPro" id="IPR050624">
    <property type="entry name" value="HTH-type_Tx_Regulator"/>
</dbReference>
<keyword evidence="1 2" id="KW-0238">DNA-binding</keyword>
<dbReference type="Proteomes" id="UP000664601">
    <property type="component" value="Unassembled WGS sequence"/>
</dbReference>
<dbReference type="InterPro" id="IPR001647">
    <property type="entry name" value="HTH_TetR"/>
</dbReference>
<dbReference type="RefSeq" id="WP_207674369.1">
    <property type="nucleotide sequence ID" value="NZ_JAFREM010000023.1"/>
</dbReference>
<proteinExistence type="predicted"/>
<dbReference type="PANTHER" id="PTHR43479">
    <property type="entry name" value="ACREF/ENVCD OPERON REPRESSOR-RELATED"/>
    <property type="match status" value="1"/>
</dbReference>
<feature type="domain" description="HTH tetR-type" evidence="3">
    <location>
        <begin position="8"/>
        <end position="69"/>
    </location>
</feature>
<dbReference type="Gene3D" id="1.10.357.10">
    <property type="entry name" value="Tetracycline Repressor, domain 2"/>
    <property type="match status" value="1"/>
</dbReference>
<dbReference type="EMBL" id="JAFREM010000023">
    <property type="protein sequence ID" value="MBO1307396.1"/>
    <property type="molecule type" value="Genomic_DNA"/>
</dbReference>
<sequence length="215" mass="24520">MPRNKYPEETVQKILDASLRLFLEKGYEETTVLDIVNELEGLTRGAFYHHFKSKEEVLDALGTKLFWDNNPFEKVMAEKELTGLEKIKKVIKLSLQNEDQQKVGVMSISLLENPRILAEFMESNQTIAAKLFEKLFQEAIDDGSIKDIKYPKALPSLFTLLLNVWLPPAIFPGSKAEVLERLYLMKDILDSIGVPVIDDETLGYAKKTLETILTE</sequence>
<dbReference type="PROSITE" id="PS50977">
    <property type="entry name" value="HTH_TETR_2"/>
    <property type="match status" value="1"/>
</dbReference>
<feature type="DNA-binding region" description="H-T-H motif" evidence="2">
    <location>
        <begin position="32"/>
        <end position="51"/>
    </location>
</feature>
<evidence type="ECO:0000256" key="1">
    <source>
        <dbReference type="ARBA" id="ARBA00023125"/>
    </source>
</evidence>
<gene>
    <name evidence="4" type="ORF">JZO70_14560</name>
</gene>
<organism evidence="4 5">
    <name type="scientific">Candidatus Enterococcus moelleringii</name>
    <dbReference type="NCBI Taxonomy" id="2815325"/>
    <lineage>
        <taxon>Bacteria</taxon>
        <taxon>Bacillati</taxon>
        <taxon>Bacillota</taxon>
        <taxon>Bacilli</taxon>
        <taxon>Lactobacillales</taxon>
        <taxon>Enterococcaceae</taxon>
        <taxon>Enterococcus</taxon>
    </lineage>
</organism>
<evidence type="ECO:0000313" key="4">
    <source>
        <dbReference type="EMBL" id="MBO1307396.1"/>
    </source>
</evidence>
<protein>
    <submittedName>
        <fullName evidence="4">TetR/AcrR family transcriptional regulator</fullName>
    </submittedName>
</protein>
<accession>A0ABS3LF95</accession>
<dbReference type="PANTHER" id="PTHR43479:SF11">
    <property type="entry name" value="ACREF_ENVCD OPERON REPRESSOR-RELATED"/>
    <property type="match status" value="1"/>
</dbReference>
<reference evidence="4 5" key="1">
    <citation type="submission" date="2021-03" db="EMBL/GenBank/DDBJ databases">
        <title>Enterococcal diversity collection.</title>
        <authorList>
            <person name="Gilmore M.S."/>
            <person name="Schwartzman J."/>
            <person name="Van Tyne D."/>
            <person name="Martin M."/>
            <person name="Earl A.M."/>
            <person name="Manson A.L."/>
            <person name="Straub T."/>
            <person name="Salamzade R."/>
            <person name="Saavedra J."/>
            <person name="Lebreton F."/>
            <person name="Prichula J."/>
            <person name="Schaufler K."/>
            <person name="Gaca A."/>
            <person name="Sgardioli B."/>
            <person name="Wagenaar J."/>
            <person name="Strong T."/>
        </authorList>
    </citation>
    <scope>NUCLEOTIDE SEQUENCE [LARGE SCALE GENOMIC DNA]</scope>
    <source>
        <strain evidence="4 5">669A</strain>
    </source>
</reference>
<dbReference type="Pfam" id="PF00440">
    <property type="entry name" value="TetR_N"/>
    <property type="match status" value="1"/>
</dbReference>